<dbReference type="EMBL" id="JBHRTD010000001">
    <property type="protein sequence ID" value="MFC3136636.1"/>
    <property type="molecule type" value="Genomic_DNA"/>
</dbReference>
<keyword evidence="3" id="KW-0645">Protease</keyword>
<name>A0ABV7G843_9GAMM</name>
<keyword evidence="2" id="KW-1188">Viral release from host cell</keyword>
<dbReference type="InterPro" id="IPR054613">
    <property type="entry name" value="Peptidase_S78_dom"/>
</dbReference>
<evidence type="ECO:0000259" key="6">
    <source>
        <dbReference type="Pfam" id="PF04586"/>
    </source>
</evidence>
<evidence type="ECO:0000259" key="7">
    <source>
        <dbReference type="Pfam" id="PF05065"/>
    </source>
</evidence>
<proteinExistence type="predicted"/>
<dbReference type="SUPFAM" id="SSF56563">
    <property type="entry name" value="Major capsid protein gp5"/>
    <property type="match status" value="1"/>
</dbReference>
<dbReference type="Pfam" id="PF04586">
    <property type="entry name" value="Peptidase_S78"/>
    <property type="match status" value="1"/>
</dbReference>
<dbReference type="RefSeq" id="WP_248936439.1">
    <property type="nucleotide sequence ID" value="NZ_JAKILF010000005.1"/>
</dbReference>
<protein>
    <submittedName>
        <fullName evidence="8">Phage major capsid protein</fullName>
    </submittedName>
</protein>
<comment type="subcellular location">
    <subcellularLocation>
        <location evidence="1">Virion</location>
    </subcellularLocation>
</comment>
<evidence type="ECO:0000313" key="9">
    <source>
        <dbReference type="Proteomes" id="UP001595621"/>
    </source>
</evidence>
<feature type="domain" description="Prohead serine protease" evidence="6">
    <location>
        <begin position="52"/>
        <end position="165"/>
    </location>
</feature>
<gene>
    <name evidence="8" type="ORF">ACFOE0_00325</name>
</gene>
<dbReference type="InterPro" id="IPR054612">
    <property type="entry name" value="Phage_capsid-like_C"/>
</dbReference>
<organism evidence="8 9">
    <name type="scientific">Shewanella submarina</name>
    <dbReference type="NCBI Taxonomy" id="2016376"/>
    <lineage>
        <taxon>Bacteria</taxon>
        <taxon>Pseudomonadati</taxon>
        <taxon>Pseudomonadota</taxon>
        <taxon>Gammaproteobacteria</taxon>
        <taxon>Alteromonadales</taxon>
        <taxon>Shewanellaceae</taxon>
        <taxon>Shewanella</taxon>
    </lineage>
</organism>
<keyword evidence="9" id="KW-1185">Reference proteome</keyword>
<dbReference type="Gene3D" id="3.30.2400.10">
    <property type="entry name" value="Major capsid protein gp5"/>
    <property type="match status" value="1"/>
</dbReference>
<feature type="region of interest" description="Disordered" evidence="5">
    <location>
        <begin position="229"/>
        <end position="253"/>
    </location>
</feature>
<evidence type="ECO:0000256" key="5">
    <source>
        <dbReference type="SAM" id="MobiDB-lite"/>
    </source>
</evidence>
<dbReference type="InterPro" id="IPR024455">
    <property type="entry name" value="Phage_capsid"/>
</dbReference>
<evidence type="ECO:0000256" key="3">
    <source>
        <dbReference type="ARBA" id="ARBA00022670"/>
    </source>
</evidence>
<comment type="caution">
    <text evidence="8">The sequence shown here is derived from an EMBL/GenBank/DDBJ whole genome shotgun (WGS) entry which is preliminary data.</text>
</comment>
<accession>A0ABV7G843</accession>
<feature type="domain" description="Phage capsid-like C-terminal" evidence="7">
    <location>
        <begin position="332"/>
        <end position="596"/>
    </location>
</feature>
<keyword evidence="4" id="KW-0378">Hydrolase</keyword>
<evidence type="ECO:0000256" key="1">
    <source>
        <dbReference type="ARBA" id="ARBA00004328"/>
    </source>
</evidence>
<dbReference type="Proteomes" id="UP001595621">
    <property type="component" value="Unassembled WGS sequence"/>
</dbReference>
<evidence type="ECO:0000256" key="4">
    <source>
        <dbReference type="ARBA" id="ARBA00022801"/>
    </source>
</evidence>
<dbReference type="NCBIfam" id="TIGR01554">
    <property type="entry name" value="major_cap_HK97"/>
    <property type="match status" value="1"/>
</dbReference>
<reference evidence="9" key="1">
    <citation type="journal article" date="2019" name="Int. J. Syst. Evol. Microbiol.">
        <title>The Global Catalogue of Microorganisms (GCM) 10K type strain sequencing project: providing services to taxonomists for standard genome sequencing and annotation.</title>
        <authorList>
            <consortium name="The Broad Institute Genomics Platform"/>
            <consortium name="The Broad Institute Genome Sequencing Center for Infectious Disease"/>
            <person name="Wu L."/>
            <person name="Ma J."/>
        </authorList>
    </citation>
    <scope>NUCLEOTIDE SEQUENCE [LARGE SCALE GENOMIC DNA]</scope>
    <source>
        <strain evidence="9">KCTC 52277</strain>
    </source>
</reference>
<evidence type="ECO:0000313" key="8">
    <source>
        <dbReference type="EMBL" id="MFC3136636.1"/>
    </source>
</evidence>
<sequence>MERTRSIPTEMQRVRMLIREAAIDQEKRTVRVVFSTDEPVDRGSYTEILSHEPGAMDTTRVEAGAAVLWNHNWDNHIGITQDIDIDHESGLARATLRFSRKAFAEEVFQDIQDGILTHVSVGYFIEQETEARDKNGHTTYTATRWTPHEISVVHTPADLGAQIGRNAEQQPQKQTTDTEVIDMPTENTNENVNTAIEAERARCASIQNLGQKLGVAPDRIAEAQRSGESLSEFADKAEAVKPPQATRSNAEEAGITDNDLEKFSISRAMTASITGNWKKAGLERAVSMALADQRGKEARDGGLIIPHEAFIRQMSTRNQVSDSAPLITDARRADLFIDLLREQSLLGRLNMTMHSGLAGNGSISMPRQTGDAACKWVGEHGTADNSKVPTDLVTIKPGTLVCAVPVSRRLRLTSYANLDAIIQNSMVKSMGRELDKTTIYGAADDKQNQPQGIMNRTIQEAELSNVNTPTWEELLGMEELLLDESASGNNILLINNKMRTHLKSKVKTGNTALFLMGDDNRTMGYETIATNIMKYATGATPVNDMLLMNPEYAVWGFWSDLDVIFQHKEEDDSYIIRMFQDAGFALEHDEAFVKTKKKA</sequence>
<dbReference type="Pfam" id="PF05065">
    <property type="entry name" value="Phage_capsid"/>
    <property type="match status" value="1"/>
</dbReference>
<evidence type="ECO:0000256" key="2">
    <source>
        <dbReference type="ARBA" id="ARBA00022612"/>
    </source>
</evidence>